<evidence type="ECO:0000256" key="1">
    <source>
        <dbReference type="SAM" id="Phobius"/>
    </source>
</evidence>
<dbReference type="EMBL" id="MT142009">
    <property type="protein sequence ID" value="QJA73199.1"/>
    <property type="molecule type" value="Genomic_DNA"/>
</dbReference>
<feature type="transmembrane region" description="Helical" evidence="1">
    <location>
        <begin position="6"/>
        <end position="30"/>
    </location>
</feature>
<dbReference type="AlphaFoldDB" id="A0A6M3JT11"/>
<evidence type="ECO:0000313" key="2">
    <source>
        <dbReference type="EMBL" id="QJA73199.1"/>
    </source>
</evidence>
<keyword evidence="1" id="KW-1133">Transmembrane helix</keyword>
<protein>
    <submittedName>
        <fullName evidence="2">Uncharacterized protein</fullName>
    </submittedName>
</protein>
<keyword evidence="1" id="KW-0472">Membrane</keyword>
<reference evidence="2" key="1">
    <citation type="submission" date="2020-03" db="EMBL/GenBank/DDBJ databases">
        <title>The deep terrestrial virosphere.</title>
        <authorList>
            <person name="Holmfeldt K."/>
            <person name="Nilsson E."/>
            <person name="Simone D."/>
            <person name="Lopez-Fernandez M."/>
            <person name="Wu X."/>
            <person name="de Brujin I."/>
            <person name="Lundin D."/>
            <person name="Andersson A."/>
            <person name="Bertilsson S."/>
            <person name="Dopson M."/>
        </authorList>
    </citation>
    <scope>NUCLEOTIDE SEQUENCE</scope>
    <source>
        <strain evidence="2">MM415A02434</strain>
    </source>
</reference>
<sequence length="93" mass="10480">MDIQIMQWWVILMVAGLGFILGSAVVLIFMGGATRGEKKFEDVLGDEWVSGQLSDDYCKRLKSHLNMTKQRAAIEQIDEALRQCGVEFRDTNG</sequence>
<keyword evidence="1" id="KW-0812">Transmembrane</keyword>
<gene>
    <name evidence="2" type="ORF">MM415A02434_0007</name>
</gene>
<organism evidence="2">
    <name type="scientific">viral metagenome</name>
    <dbReference type="NCBI Taxonomy" id="1070528"/>
    <lineage>
        <taxon>unclassified sequences</taxon>
        <taxon>metagenomes</taxon>
        <taxon>organismal metagenomes</taxon>
    </lineage>
</organism>
<name>A0A6M3JT11_9ZZZZ</name>
<accession>A0A6M3JT11</accession>
<proteinExistence type="predicted"/>